<reference evidence="2" key="1">
    <citation type="submission" date="2023-06" db="EMBL/GenBank/DDBJ databases">
        <title>Genomic of Parafulvivirga corallium.</title>
        <authorList>
            <person name="Wang G."/>
        </authorList>
    </citation>
    <scope>NUCLEOTIDE SEQUENCE</scope>
    <source>
        <strain evidence="2">BMA10</strain>
    </source>
</reference>
<dbReference type="Proteomes" id="UP001172082">
    <property type="component" value="Unassembled WGS sequence"/>
</dbReference>
<dbReference type="EMBL" id="JAUJEA010000013">
    <property type="protein sequence ID" value="MDN5204800.1"/>
    <property type="molecule type" value="Genomic_DNA"/>
</dbReference>
<protein>
    <submittedName>
        <fullName evidence="2">DinB family protein</fullName>
    </submittedName>
</protein>
<proteinExistence type="predicted"/>
<sequence>MTTKEIIELLEQAFDGNPWYGNSVIKNLEKIKDCDPNNSFKEGNSIGQILEHMIAWRIFAIERLRGNSEYLVEMNSKDDWNKEGNYSDADCQRLIDRLKETQSELLSLIKKKSGDTWLSEKVPGSKYHFHYLLNGIIQHDIYHVGQIAILARN</sequence>
<dbReference type="Pfam" id="PF12867">
    <property type="entry name" value="DinB_2"/>
    <property type="match status" value="1"/>
</dbReference>
<evidence type="ECO:0000259" key="1">
    <source>
        <dbReference type="Pfam" id="PF12867"/>
    </source>
</evidence>
<evidence type="ECO:0000313" key="2">
    <source>
        <dbReference type="EMBL" id="MDN5204800.1"/>
    </source>
</evidence>
<dbReference type="SUPFAM" id="SSF109854">
    <property type="entry name" value="DinB/YfiT-like putative metalloenzymes"/>
    <property type="match status" value="1"/>
</dbReference>
<keyword evidence="3" id="KW-1185">Reference proteome</keyword>
<accession>A0ABT8KVJ7</accession>
<dbReference type="InterPro" id="IPR024775">
    <property type="entry name" value="DinB-like"/>
</dbReference>
<organism evidence="2 3">
    <name type="scientific">Splendidivirga corallicola</name>
    <dbReference type="NCBI Taxonomy" id="3051826"/>
    <lineage>
        <taxon>Bacteria</taxon>
        <taxon>Pseudomonadati</taxon>
        <taxon>Bacteroidota</taxon>
        <taxon>Cytophagia</taxon>
        <taxon>Cytophagales</taxon>
        <taxon>Splendidivirgaceae</taxon>
        <taxon>Splendidivirga</taxon>
    </lineage>
</organism>
<comment type="caution">
    <text evidence="2">The sequence shown here is derived from an EMBL/GenBank/DDBJ whole genome shotgun (WGS) entry which is preliminary data.</text>
</comment>
<evidence type="ECO:0000313" key="3">
    <source>
        <dbReference type="Proteomes" id="UP001172082"/>
    </source>
</evidence>
<dbReference type="Gene3D" id="1.20.120.450">
    <property type="entry name" value="dinb family like domain"/>
    <property type="match status" value="1"/>
</dbReference>
<name>A0ABT8KVJ7_9BACT</name>
<dbReference type="InterPro" id="IPR034660">
    <property type="entry name" value="DinB/YfiT-like"/>
</dbReference>
<feature type="domain" description="DinB-like" evidence="1">
    <location>
        <begin position="42"/>
        <end position="147"/>
    </location>
</feature>
<dbReference type="RefSeq" id="WP_346754824.1">
    <property type="nucleotide sequence ID" value="NZ_JAUJEA010000013.1"/>
</dbReference>
<gene>
    <name evidence="2" type="ORF">QQ008_25645</name>
</gene>